<gene>
    <name evidence="2" type="ORF">FYJ91_06310</name>
</gene>
<feature type="transmembrane region" description="Helical" evidence="1">
    <location>
        <begin position="73"/>
        <end position="97"/>
    </location>
</feature>
<keyword evidence="1" id="KW-0812">Transmembrane</keyword>
<evidence type="ECO:0000256" key="1">
    <source>
        <dbReference type="SAM" id="Phobius"/>
    </source>
</evidence>
<feature type="transmembrane region" description="Helical" evidence="1">
    <location>
        <begin position="5"/>
        <end position="24"/>
    </location>
</feature>
<keyword evidence="1" id="KW-0472">Membrane</keyword>
<feature type="transmembrane region" description="Helical" evidence="1">
    <location>
        <begin position="147"/>
        <end position="167"/>
    </location>
</feature>
<feature type="transmembrane region" description="Helical" evidence="1">
    <location>
        <begin position="109"/>
        <end position="127"/>
    </location>
</feature>
<accession>A0A5D9C6Z8</accession>
<organism evidence="2 3">
    <name type="scientific">Sphingomonas montanisoli</name>
    <dbReference type="NCBI Taxonomy" id="2606412"/>
    <lineage>
        <taxon>Bacteria</taxon>
        <taxon>Pseudomonadati</taxon>
        <taxon>Pseudomonadota</taxon>
        <taxon>Alphaproteobacteria</taxon>
        <taxon>Sphingomonadales</taxon>
        <taxon>Sphingomonadaceae</taxon>
        <taxon>Sphingomonas</taxon>
    </lineage>
</organism>
<feature type="transmembrane region" description="Helical" evidence="1">
    <location>
        <begin position="218"/>
        <end position="239"/>
    </location>
</feature>
<dbReference type="EMBL" id="VTOU01000002">
    <property type="protein sequence ID" value="TZG27233.1"/>
    <property type="molecule type" value="Genomic_DNA"/>
</dbReference>
<dbReference type="InterPro" id="IPR012666">
    <property type="entry name" value="CbtA_put"/>
</dbReference>
<name>A0A5D9C6Z8_9SPHN</name>
<dbReference type="Proteomes" id="UP000322077">
    <property type="component" value="Unassembled WGS sequence"/>
</dbReference>
<sequence length="250" mass="26291">MTRDLLIRGMIAGIVAAFIVTMFARLVAEPQVDLAIAFEASRDQAAHRHAGHAMAMPAAPEPELVSRDTQKGVGLLTATALYGAAVGGIFSLVFAVIYGRVGTLGPRSLSLLMAIGAFIAIALVPAIKYPATPPAVGQHETVVFRTLTYFAMIALSVVAMVLAIKVGRAFANKAGPFNAMLIAAGAYVAIVIAVQFALPAINEVPADFPAVVLWRFRIASLGVQAILWVVIGIGFGATADRVLRKRLSSR</sequence>
<dbReference type="RefSeq" id="WP_149521451.1">
    <property type="nucleotide sequence ID" value="NZ_VTOU01000002.1"/>
</dbReference>
<dbReference type="Pfam" id="PF09490">
    <property type="entry name" value="CbtA"/>
    <property type="match status" value="1"/>
</dbReference>
<evidence type="ECO:0000313" key="3">
    <source>
        <dbReference type="Proteomes" id="UP000322077"/>
    </source>
</evidence>
<proteinExistence type="predicted"/>
<evidence type="ECO:0000313" key="2">
    <source>
        <dbReference type="EMBL" id="TZG27233.1"/>
    </source>
</evidence>
<keyword evidence="1" id="KW-1133">Transmembrane helix</keyword>
<reference evidence="2 3" key="1">
    <citation type="submission" date="2019-08" db="EMBL/GenBank/DDBJ databases">
        <authorList>
            <person name="Wang G."/>
            <person name="Xu Z."/>
        </authorList>
    </citation>
    <scope>NUCLEOTIDE SEQUENCE [LARGE SCALE GENOMIC DNA]</scope>
    <source>
        <strain evidence="2 3">ZX</strain>
    </source>
</reference>
<protein>
    <submittedName>
        <fullName evidence="2">CbtA family protein</fullName>
    </submittedName>
</protein>
<keyword evidence="3" id="KW-1185">Reference proteome</keyword>
<feature type="transmembrane region" description="Helical" evidence="1">
    <location>
        <begin position="179"/>
        <end position="198"/>
    </location>
</feature>
<dbReference type="AlphaFoldDB" id="A0A5D9C6Z8"/>
<comment type="caution">
    <text evidence="2">The sequence shown here is derived from an EMBL/GenBank/DDBJ whole genome shotgun (WGS) entry which is preliminary data.</text>
</comment>